<keyword evidence="1" id="KW-1133">Transmembrane helix</keyword>
<comment type="caution">
    <text evidence="2">The sequence shown here is derived from an EMBL/GenBank/DDBJ whole genome shotgun (WGS) entry which is preliminary data.</text>
</comment>
<name>A0ABS6SX26_9RHOB</name>
<evidence type="ECO:0000256" key="1">
    <source>
        <dbReference type="SAM" id="Phobius"/>
    </source>
</evidence>
<organism evidence="2 3">
    <name type="scientific">Maritimibacter dapengensis</name>
    <dbReference type="NCBI Taxonomy" id="2836868"/>
    <lineage>
        <taxon>Bacteria</taxon>
        <taxon>Pseudomonadati</taxon>
        <taxon>Pseudomonadota</taxon>
        <taxon>Alphaproteobacteria</taxon>
        <taxon>Rhodobacterales</taxon>
        <taxon>Roseobacteraceae</taxon>
        <taxon>Maritimibacter</taxon>
    </lineage>
</organism>
<reference evidence="2 3" key="1">
    <citation type="submission" date="2021-05" db="EMBL/GenBank/DDBJ databases">
        <title>Culturable bacteria isolated from Daya Bay.</title>
        <authorList>
            <person name="Zheng W."/>
            <person name="Yu S."/>
            <person name="Huang Y."/>
        </authorList>
    </citation>
    <scope>NUCLEOTIDE SEQUENCE [LARGE SCALE GENOMIC DNA]</scope>
    <source>
        <strain evidence="2 3">DP4N28-5</strain>
    </source>
</reference>
<dbReference type="RefSeq" id="WP_218390346.1">
    <property type="nucleotide sequence ID" value="NZ_JAHUZE010000001.1"/>
</dbReference>
<proteinExistence type="predicted"/>
<protein>
    <submittedName>
        <fullName evidence="2">Uncharacterized protein</fullName>
    </submittedName>
</protein>
<evidence type="ECO:0000313" key="2">
    <source>
        <dbReference type="EMBL" id="MBV7377459.1"/>
    </source>
</evidence>
<gene>
    <name evidence="2" type="ORF">KJP28_00875</name>
</gene>
<keyword evidence="1" id="KW-0812">Transmembrane</keyword>
<sequence length="128" mass="14098">MPIWLLGAFVVVGLIAIWVAMRFYGYDKPLTLDEDAARREFMADNPGLEPDDIRMAKTGQAALVRANGNLHVLWVMGQDVATHVLDAPQIIPTNSGLVLTLRDFAAPRVKLELAPDEASTWTALIEKT</sequence>
<dbReference type="EMBL" id="JAHUZE010000001">
    <property type="protein sequence ID" value="MBV7377459.1"/>
    <property type="molecule type" value="Genomic_DNA"/>
</dbReference>
<feature type="transmembrane region" description="Helical" evidence="1">
    <location>
        <begin position="6"/>
        <end position="24"/>
    </location>
</feature>
<keyword evidence="1" id="KW-0472">Membrane</keyword>
<evidence type="ECO:0000313" key="3">
    <source>
        <dbReference type="Proteomes" id="UP000756530"/>
    </source>
</evidence>
<accession>A0ABS6SX26</accession>
<keyword evidence="3" id="KW-1185">Reference proteome</keyword>
<dbReference type="Proteomes" id="UP000756530">
    <property type="component" value="Unassembled WGS sequence"/>
</dbReference>